<dbReference type="AlphaFoldDB" id="A0A915KPX8"/>
<dbReference type="WBParaSite" id="nRc.2.0.1.t40801-RA">
    <property type="protein sequence ID" value="nRc.2.0.1.t40801-RA"/>
    <property type="gene ID" value="nRc.2.0.1.g40801"/>
</dbReference>
<dbReference type="Proteomes" id="UP000887565">
    <property type="component" value="Unplaced"/>
</dbReference>
<accession>A0A915KPX8</accession>
<organism evidence="1 2">
    <name type="scientific">Romanomermis culicivorax</name>
    <name type="common">Nematode worm</name>
    <dbReference type="NCBI Taxonomy" id="13658"/>
    <lineage>
        <taxon>Eukaryota</taxon>
        <taxon>Metazoa</taxon>
        <taxon>Ecdysozoa</taxon>
        <taxon>Nematoda</taxon>
        <taxon>Enoplea</taxon>
        <taxon>Dorylaimia</taxon>
        <taxon>Mermithida</taxon>
        <taxon>Mermithoidea</taxon>
        <taxon>Mermithidae</taxon>
        <taxon>Romanomermis</taxon>
    </lineage>
</organism>
<protein>
    <submittedName>
        <fullName evidence="2">Uncharacterized protein</fullName>
    </submittedName>
</protein>
<evidence type="ECO:0000313" key="1">
    <source>
        <dbReference type="Proteomes" id="UP000887565"/>
    </source>
</evidence>
<keyword evidence="1" id="KW-1185">Reference proteome</keyword>
<proteinExistence type="predicted"/>
<reference evidence="2" key="1">
    <citation type="submission" date="2022-11" db="UniProtKB">
        <authorList>
            <consortium name="WormBaseParasite"/>
        </authorList>
    </citation>
    <scope>IDENTIFICATION</scope>
</reference>
<evidence type="ECO:0000313" key="2">
    <source>
        <dbReference type="WBParaSite" id="nRc.2.0.1.t40801-RA"/>
    </source>
</evidence>
<name>A0A915KPX8_ROMCU</name>
<sequence>MLTINCSNLNDSDAPEKMQNMRCAPNKVSHHSFLLESNILKNNKHRKTSAMPKHELKAEKFVDRKQRAERFKLLVIGSVPPKKAREYRCGGQPWVDCIERRRCLISGLAVFNVIQGSNANCERQLNIISAGDNISGAGRSARYRANSSVMPIGKASTAACQLIGTGRAARATGKASWDNVIPCS</sequence>